<evidence type="ECO:0000259" key="2">
    <source>
        <dbReference type="Pfam" id="PF13439"/>
    </source>
</evidence>
<dbReference type="Proteomes" id="UP000252204">
    <property type="component" value="Unassembled WGS sequence"/>
</dbReference>
<feature type="domain" description="Glycosyl transferase family 1" evidence="1">
    <location>
        <begin position="185"/>
        <end position="340"/>
    </location>
</feature>
<dbReference type="EMBL" id="QNTU01000008">
    <property type="protein sequence ID" value="RBI66758.1"/>
    <property type="molecule type" value="Genomic_DNA"/>
</dbReference>
<evidence type="ECO:0000313" key="3">
    <source>
        <dbReference type="EMBL" id="RBI66758.1"/>
    </source>
</evidence>
<dbReference type="AlphaFoldDB" id="A0A365TLK3"/>
<dbReference type="SUPFAM" id="SSF53756">
    <property type="entry name" value="UDP-Glycosyltransferase/glycogen phosphorylase"/>
    <property type="match status" value="1"/>
</dbReference>
<dbReference type="Pfam" id="PF00534">
    <property type="entry name" value="Glycos_transf_1"/>
    <property type="match status" value="1"/>
</dbReference>
<sequence>MEEVPMAVIAIRNLNKTTGAARIALQQISILKNMGYRVTVICEKVNKKIIASYGADLKIISKIPLSSYMRRLWFSRRANTWCKHKKPSLVISHGDMGNADIIFMHNCVDLAHEIIYPNSPQQQKSVSKIHSRILRKSNYQHIVANSQLMANDLASRYEIPSQKISISYPGFDSYQFDATKKSTFRQKKRDELGIKKEEKLIGLITSGDFKKRNLDFFIEIARDLVKKSGALYRFLVVGQGEVEAYKEKAIRLGVDQYFIWKKTVPEVEHYYAALDLFVLPAHIEEFGCVILEAMACSTLTLMSERVGAGELLKGELKSLIVEGYLSEQWAQKIESLMLKDNTFTSSQLVNTASCYTYKYQYQALQSIISAHLKKNIKDDVCTSHSEKSANR</sequence>
<evidence type="ECO:0000313" key="4">
    <source>
        <dbReference type="Proteomes" id="UP000252204"/>
    </source>
</evidence>
<name>A0A365TLK3_9GAMM</name>
<dbReference type="GO" id="GO:0016757">
    <property type="term" value="F:glycosyltransferase activity"/>
    <property type="evidence" value="ECO:0007669"/>
    <property type="project" value="InterPro"/>
</dbReference>
<dbReference type="CDD" id="cd03801">
    <property type="entry name" value="GT4_PimA-like"/>
    <property type="match status" value="1"/>
</dbReference>
<reference evidence="4" key="1">
    <citation type="submission" date="2018-06" db="EMBL/GenBank/DDBJ databases">
        <title>Whole genome sequencing of four bacterial strains from South Shetland trench revealing bio-synthetic gene clusters.</title>
        <authorList>
            <person name="Abdel-Mageed W.M."/>
            <person name="Lehri B."/>
            <person name="Jarmusch S."/>
            <person name="Miranda K."/>
            <person name="Goodfellow M."/>
            <person name="Jaspars M."/>
            <person name="Karlyshev A.V."/>
        </authorList>
    </citation>
    <scope>NUCLEOTIDE SEQUENCE [LARGE SCALE GENOMIC DNA]</scope>
    <source>
        <strain evidence="4">SST4</strain>
    </source>
</reference>
<organism evidence="3 4">
    <name type="scientific">Vreelandella sulfidaeris</name>
    <dbReference type="NCBI Taxonomy" id="115553"/>
    <lineage>
        <taxon>Bacteria</taxon>
        <taxon>Pseudomonadati</taxon>
        <taxon>Pseudomonadota</taxon>
        <taxon>Gammaproteobacteria</taxon>
        <taxon>Oceanospirillales</taxon>
        <taxon>Halomonadaceae</taxon>
        <taxon>Vreelandella</taxon>
    </lineage>
</organism>
<dbReference type="InterPro" id="IPR050194">
    <property type="entry name" value="Glycosyltransferase_grp1"/>
</dbReference>
<feature type="domain" description="Glycosyltransferase subfamily 4-like N-terminal" evidence="2">
    <location>
        <begin position="19"/>
        <end position="172"/>
    </location>
</feature>
<dbReference type="PANTHER" id="PTHR45947:SF3">
    <property type="entry name" value="SULFOQUINOVOSYL TRANSFERASE SQD2"/>
    <property type="match status" value="1"/>
</dbReference>
<gene>
    <name evidence="3" type="ORF">DQ400_13350</name>
</gene>
<accession>A0A365TLK3</accession>
<evidence type="ECO:0000259" key="1">
    <source>
        <dbReference type="Pfam" id="PF00534"/>
    </source>
</evidence>
<proteinExistence type="predicted"/>
<keyword evidence="3" id="KW-0808">Transferase</keyword>
<dbReference type="RefSeq" id="WP_113270234.1">
    <property type="nucleotide sequence ID" value="NZ_QNTU01000008.1"/>
</dbReference>
<dbReference type="PANTHER" id="PTHR45947">
    <property type="entry name" value="SULFOQUINOVOSYL TRANSFERASE SQD2"/>
    <property type="match status" value="1"/>
</dbReference>
<comment type="caution">
    <text evidence="3">The sequence shown here is derived from an EMBL/GenBank/DDBJ whole genome shotgun (WGS) entry which is preliminary data.</text>
</comment>
<keyword evidence="4" id="KW-1185">Reference proteome</keyword>
<dbReference type="InterPro" id="IPR001296">
    <property type="entry name" value="Glyco_trans_1"/>
</dbReference>
<dbReference type="InterPro" id="IPR028098">
    <property type="entry name" value="Glyco_trans_4-like_N"/>
</dbReference>
<dbReference type="OrthoDB" id="433681at2"/>
<dbReference type="Pfam" id="PF13439">
    <property type="entry name" value="Glyco_transf_4"/>
    <property type="match status" value="1"/>
</dbReference>
<dbReference type="Gene3D" id="3.40.50.2000">
    <property type="entry name" value="Glycogen Phosphorylase B"/>
    <property type="match status" value="2"/>
</dbReference>
<protein>
    <submittedName>
        <fullName evidence="3">Glycosyl transferase family 1</fullName>
    </submittedName>
</protein>